<dbReference type="PANTHER" id="PTHR23337">
    <property type="entry name" value="ZINC FINGER CW-TYPE COILED-COIL DOMAIN PROTEIN 1"/>
    <property type="match status" value="1"/>
</dbReference>
<dbReference type="Gene3D" id="3.30.40.100">
    <property type="match status" value="1"/>
</dbReference>
<dbReference type="Pfam" id="PF23327">
    <property type="entry name" value="Chromo_MORC2_6th"/>
    <property type="match status" value="1"/>
</dbReference>
<evidence type="ECO:0000256" key="8">
    <source>
        <dbReference type="SAM" id="MobiDB-lite"/>
    </source>
</evidence>
<evidence type="ECO:0000259" key="9">
    <source>
        <dbReference type="PROSITE" id="PS51050"/>
    </source>
</evidence>
<feature type="region of interest" description="Disordered" evidence="8">
    <location>
        <begin position="716"/>
        <end position="754"/>
    </location>
</feature>
<evidence type="ECO:0000256" key="4">
    <source>
        <dbReference type="ARBA" id="ARBA00022833"/>
    </source>
</evidence>
<dbReference type="PROSITE" id="PS51050">
    <property type="entry name" value="ZF_CW"/>
    <property type="match status" value="1"/>
</dbReference>
<dbReference type="Ensembl" id="ENSDLAT00005042816.2">
    <property type="protein sequence ID" value="ENSDLAP00005040112.1"/>
    <property type="gene ID" value="ENSDLAG00005017598.2"/>
</dbReference>
<dbReference type="Proteomes" id="UP000694389">
    <property type="component" value="Unassembled WGS sequence"/>
</dbReference>
<organism evidence="10 11">
    <name type="scientific">Dicentrarchus labrax</name>
    <name type="common">European seabass</name>
    <name type="synonym">Morone labrax</name>
    <dbReference type="NCBI Taxonomy" id="13489"/>
    <lineage>
        <taxon>Eukaryota</taxon>
        <taxon>Metazoa</taxon>
        <taxon>Chordata</taxon>
        <taxon>Craniata</taxon>
        <taxon>Vertebrata</taxon>
        <taxon>Euteleostomi</taxon>
        <taxon>Actinopterygii</taxon>
        <taxon>Neopterygii</taxon>
        <taxon>Teleostei</taxon>
        <taxon>Neoteleostei</taxon>
        <taxon>Acanthomorphata</taxon>
        <taxon>Eupercaria</taxon>
        <taxon>Moronidae</taxon>
        <taxon>Dicentrarchus</taxon>
    </lineage>
</organism>
<dbReference type="GO" id="GO:0005634">
    <property type="term" value="C:nucleus"/>
    <property type="evidence" value="ECO:0007669"/>
    <property type="project" value="UniProtKB-SubCell"/>
</dbReference>
<evidence type="ECO:0000313" key="11">
    <source>
        <dbReference type="Proteomes" id="UP000694389"/>
    </source>
</evidence>
<dbReference type="InterPro" id="IPR036890">
    <property type="entry name" value="HATPase_C_sf"/>
</dbReference>
<dbReference type="SUPFAM" id="SSF55874">
    <property type="entry name" value="ATPase domain of HSP90 chaperone/DNA topoisomerase II/histidine kinase"/>
    <property type="match status" value="1"/>
</dbReference>
<keyword evidence="2" id="KW-0479">Metal-binding</keyword>
<dbReference type="InterPro" id="IPR041006">
    <property type="entry name" value="Morc_S5"/>
</dbReference>
<feature type="compositionally biased region" description="Low complexity" evidence="8">
    <location>
        <begin position="618"/>
        <end position="632"/>
    </location>
</feature>
<dbReference type="InterPro" id="IPR011124">
    <property type="entry name" value="Znf_CW"/>
</dbReference>
<evidence type="ECO:0000256" key="1">
    <source>
        <dbReference type="ARBA" id="ARBA00004123"/>
    </source>
</evidence>
<feature type="compositionally biased region" description="Polar residues" evidence="8">
    <location>
        <begin position="551"/>
        <end position="564"/>
    </location>
</feature>
<feature type="domain" description="CW-type" evidence="9">
    <location>
        <begin position="440"/>
        <end position="494"/>
    </location>
</feature>
<keyword evidence="4" id="KW-0862">Zinc</keyword>
<evidence type="ECO:0000256" key="5">
    <source>
        <dbReference type="ARBA" id="ARBA00023054"/>
    </source>
</evidence>
<name>A0A8C4HC16_DICLA</name>
<dbReference type="GeneTree" id="ENSGT00940000153998"/>
<evidence type="ECO:0000256" key="2">
    <source>
        <dbReference type="ARBA" id="ARBA00022723"/>
    </source>
</evidence>
<dbReference type="Pfam" id="PF07496">
    <property type="entry name" value="zf-CW"/>
    <property type="match status" value="1"/>
</dbReference>
<evidence type="ECO:0000256" key="7">
    <source>
        <dbReference type="SAM" id="Coils"/>
    </source>
</evidence>
<feature type="region of interest" description="Disordered" evidence="8">
    <location>
        <begin position="545"/>
        <end position="636"/>
    </location>
</feature>
<dbReference type="AlphaFoldDB" id="A0A8C4HC16"/>
<protein>
    <recommendedName>
        <fullName evidence="9">CW-type domain-containing protein</fullName>
    </recommendedName>
</protein>
<dbReference type="PANTHER" id="PTHR23337:SF3">
    <property type="entry name" value="MORC FAMILY CW-TYPE ZINC FINGER 2"/>
    <property type="match status" value="1"/>
</dbReference>
<gene>
    <name evidence="10" type="primary">morc2</name>
</gene>
<reference evidence="10" key="1">
    <citation type="submission" date="2025-08" db="UniProtKB">
        <authorList>
            <consortium name="Ensembl"/>
        </authorList>
    </citation>
    <scope>IDENTIFICATION</scope>
</reference>
<sequence length="879" mass="100224">MQPRKHILRGGFMLCFLDDGIGMDSNEATHVIQFGKSNKRSPESTQIGQYGNGLKSGSMRIGKDFILFTKKGNTLTCLFLSRTFHEEEGLDEVIVPLPSWDLKTKEPLTSDPEKYAIETELIFKYSPFKNEHQLMEQFNKIESSSGTLVIIYNLKLMDNREPELDAETDHQDILMAGMAVEGVKPERRSFRAYAAVLYIDPRMRIFIQGHKVRTKRLSCCLYKPRVYKYSSTRFKTRAEQEVKKADHLAKIAEEKAREADSKRVALEASLGEDLSKDSRAILRKVQDSAMMLRRDADMKKRILEAKQKALKEPKELNFIFGVNIEQRDLDGMFVYNCSRLIKMYEKTGPQLEGGMACGGVVGVVDVPYLVLEPTHNKQDFADAKEYRHLLKSMGEHLAQYWKDSNIAQKGIVKFWDEFGYLSASWSAPPSSEPRYKRRRAMEIPLTIQCDKCLKWRTLPFQMDAVDKRYPDSWVCLMNPDSNQDRCDAPEQKQNLPCGVLKKDKQTAEDKQKELTEKIRLQQEKLESLQKTSTIKSAADVKKLPLEVSMKPTESSSQVQTSSRPRSPPLPAHLKNAQSTPPSRAASQRLTRTPASPPPKVEPSRSRAAAKPPPPAARPAPKATAKTPPSSRSSRVRYSKKKAITFKYISIYVFFLIFVFTDKGLLVEVRVNKEWYTGKVIAVESNKQSVRWKVKFDYVPRSTPKDRWVFKGSDEVRLMRPPSPISQTPDTQQETEKGPAPMEPDTTQPGTSREVTDSLVTMLRTMLRYFFPPAFRIPKDDVNSMTAEELVAFPLKEYFQQYESGLQSLCNSYQSRADARAKAVEEKSNNAEVKLKEADEKLQKLRTNIVALLQKVQEDIDINTDDELDAYIEDLLTKGD</sequence>
<keyword evidence="5 7" id="KW-0175">Coiled coil</keyword>
<dbReference type="FunFam" id="3.30.40.100:FF:000001">
    <property type="entry name" value="MORC family CW-type zinc finger protein 2"/>
    <property type="match status" value="1"/>
</dbReference>
<feature type="compositionally biased region" description="Polar residues" evidence="8">
    <location>
        <begin position="575"/>
        <end position="593"/>
    </location>
</feature>
<dbReference type="Pfam" id="PF13589">
    <property type="entry name" value="HATPase_c_3"/>
    <property type="match status" value="1"/>
</dbReference>
<dbReference type="Pfam" id="PF17942">
    <property type="entry name" value="Morc6_S5"/>
    <property type="match status" value="1"/>
</dbReference>
<evidence type="ECO:0000256" key="3">
    <source>
        <dbReference type="ARBA" id="ARBA00022771"/>
    </source>
</evidence>
<feature type="coiled-coil region" evidence="7">
    <location>
        <begin position="235"/>
        <end position="269"/>
    </location>
</feature>
<evidence type="ECO:0000256" key="6">
    <source>
        <dbReference type="ARBA" id="ARBA00023242"/>
    </source>
</evidence>
<evidence type="ECO:0000313" key="10">
    <source>
        <dbReference type="Ensembl" id="ENSDLAP00005040112.1"/>
    </source>
</evidence>
<feature type="coiled-coil region" evidence="7">
    <location>
        <begin position="820"/>
        <end position="854"/>
    </location>
</feature>
<keyword evidence="6" id="KW-0539">Nucleus</keyword>
<accession>A0A8C4HC16</accession>
<proteinExistence type="predicted"/>
<reference evidence="10" key="2">
    <citation type="submission" date="2025-09" db="UniProtKB">
        <authorList>
            <consortium name="Ensembl"/>
        </authorList>
    </citation>
    <scope>IDENTIFICATION</scope>
</reference>
<comment type="subcellular location">
    <subcellularLocation>
        <location evidence="1">Nucleus</location>
    </subcellularLocation>
</comment>
<dbReference type="InterPro" id="IPR056360">
    <property type="entry name" value="Chromo_MORC2_6th"/>
</dbReference>
<dbReference type="GO" id="GO:0008270">
    <property type="term" value="F:zinc ion binding"/>
    <property type="evidence" value="ECO:0007669"/>
    <property type="project" value="UniProtKB-KW"/>
</dbReference>
<keyword evidence="11" id="KW-1185">Reference proteome</keyword>
<keyword evidence="3" id="KW-0863">Zinc-finger</keyword>
<feature type="coiled-coil region" evidence="7">
    <location>
        <begin position="497"/>
        <end position="531"/>
    </location>
</feature>